<dbReference type="PANTHER" id="PTHR33908:SF11">
    <property type="entry name" value="MEMBRANE PROTEIN"/>
    <property type="match status" value="1"/>
</dbReference>
<dbReference type="InterPro" id="IPR038731">
    <property type="entry name" value="RgtA/B/C-like"/>
</dbReference>
<evidence type="ECO:0000256" key="4">
    <source>
        <dbReference type="ARBA" id="ARBA00022679"/>
    </source>
</evidence>
<evidence type="ECO:0000313" key="13">
    <source>
        <dbReference type="Proteomes" id="UP000032545"/>
    </source>
</evidence>
<evidence type="ECO:0000256" key="9">
    <source>
        <dbReference type="SAM" id="Phobius"/>
    </source>
</evidence>
<keyword evidence="13" id="KW-1185">Reference proteome</keyword>
<name>A0A0D8BLJ7_9ACTN</name>
<feature type="transmembrane region" description="Helical" evidence="9">
    <location>
        <begin position="28"/>
        <end position="50"/>
    </location>
</feature>
<feature type="compositionally biased region" description="Gly residues" evidence="8">
    <location>
        <begin position="8"/>
        <end position="20"/>
    </location>
</feature>
<keyword evidence="3 12" id="KW-0328">Glycosyltransferase</keyword>
<dbReference type="Pfam" id="PF25230">
    <property type="entry name" value="DUF7846"/>
    <property type="match status" value="1"/>
</dbReference>
<accession>A0A0D8BLJ7</accession>
<dbReference type="InterPro" id="IPR057168">
    <property type="entry name" value="DUF7846"/>
</dbReference>
<dbReference type="GO" id="GO:0016763">
    <property type="term" value="F:pentosyltransferase activity"/>
    <property type="evidence" value="ECO:0007669"/>
    <property type="project" value="TreeGrafter"/>
</dbReference>
<feature type="transmembrane region" description="Helical" evidence="9">
    <location>
        <begin position="216"/>
        <end position="232"/>
    </location>
</feature>
<feature type="domain" description="DUF7846" evidence="11">
    <location>
        <begin position="458"/>
        <end position="621"/>
    </location>
</feature>
<dbReference type="GO" id="GO:0005886">
    <property type="term" value="C:plasma membrane"/>
    <property type="evidence" value="ECO:0007669"/>
    <property type="project" value="UniProtKB-SubCell"/>
</dbReference>
<evidence type="ECO:0000256" key="8">
    <source>
        <dbReference type="SAM" id="MobiDB-lite"/>
    </source>
</evidence>
<reference evidence="12 13" key="2">
    <citation type="journal article" date="2016" name="Genome Announc.">
        <title>Permanent Draft Genome Sequences for Two Variants of Frankia sp. Strain CpI1, the First Frankia Strain Isolated from Root Nodules of Comptonia peregrina.</title>
        <authorList>
            <person name="Oshone R."/>
            <person name="Hurst S.G.IV."/>
            <person name="Abebe-Akele F."/>
            <person name="Simpson S."/>
            <person name="Morris K."/>
            <person name="Thomas W.K."/>
            <person name="Tisa L.S."/>
        </authorList>
    </citation>
    <scope>NUCLEOTIDE SEQUENCE [LARGE SCALE GENOMIC DNA]</scope>
    <source>
        <strain evidence="13">CpI1-S</strain>
    </source>
</reference>
<evidence type="ECO:0000256" key="3">
    <source>
        <dbReference type="ARBA" id="ARBA00022676"/>
    </source>
</evidence>
<comment type="subcellular location">
    <subcellularLocation>
        <location evidence="1">Cell membrane</location>
        <topology evidence="1">Multi-pass membrane protein</topology>
    </subcellularLocation>
</comment>
<dbReference type="PANTHER" id="PTHR33908">
    <property type="entry name" value="MANNOSYLTRANSFERASE YKCB-RELATED"/>
    <property type="match status" value="1"/>
</dbReference>
<keyword evidence="5 9" id="KW-0812">Transmembrane</keyword>
<evidence type="ECO:0000259" key="11">
    <source>
        <dbReference type="Pfam" id="PF25230"/>
    </source>
</evidence>
<sequence>MRLRRRSGPGGRVGGWGRGPGRAAWSRPAVTVAVICACSFTVSLVLQATLYRDGSGDADEAAYVLQARMLLDGHLTLDAATMEPFFRPWLTGEHDGRLFTKYLPGWPALLAASQAVFGTMAVAPALVAAGWVAGTYRLARELLDDAASAVLAAALLAGSPLVVVHTALPLAYACGAATLTLASAALLRGARTGARRSLLGGGAGAGFALLLRPFDAVLVLTGVVVFALARLRRQPRAIPARVGWAVLGAAPFVAVLLVFCWLVTGSALRMPLSASDPLDRFGFGPRRILPSEPTFAFTRHLALRALQQTCTAAPGWLFGGVVVVALAAVGAVAARRRAQRLLLVATVAAVVGGYLFWWGSAFAMPGLRDGLGPHYHLAALTPILILAADGARRLWSAAAALPRATVLRPTAAGVVVVTMVLLTASAVPGKVDGQRWVNDHNAFLAALLPDRYPAPAVVVVTPQVPSRYTQVPYQTLRNRPDLHGRVLYAADLGPATATLPDRVPGRALYRLRPDEIADPAAPASFYGSFTALRQVGGERIRVHLVARLPAGPAAAAGAAGAAAYVRLGAQTRIFPATPAAASVIDATVVVTSGEPAGAGEIGVGAATLPEELVVGLVQPTAAGPARWEERIPLARRPTTGALTLLTPGLGWRQVPGRAAAGWLPAPVRPTLAVAVGLD</sequence>
<dbReference type="AlphaFoldDB" id="A0A0D8BLJ7"/>
<feature type="transmembrane region" description="Helical" evidence="9">
    <location>
        <begin position="146"/>
        <end position="164"/>
    </location>
</feature>
<feature type="transmembrane region" description="Helical" evidence="9">
    <location>
        <begin position="244"/>
        <end position="264"/>
    </location>
</feature>
<keyword evidence="4 12" id="KW-0808">Transferase</keyword>
<proteinExistence type="predicted"/>
<evidence type="ECO:0000256" key="5">
    <source>
        <dbReference type="ARBA" id="ARBA00022692"/>
    </source>
</evidence>
<protein>
    <submittedName>
        <fullName evidence="12">Dolichyl-phosphate-mannose-protein mannosyltransferase</fullName>
    </submittedName>
</protein>
<feature type="transmembrane region" description="Helical" evidence="9">
    <location>
        <begin position="341"/>
        <end position="363"/>
    </location>
</feature>
<organism evidence="12 13">
    <name type="scientific">Frankia torreyi</name>
    <dbReference type="NCBI Taxonomy" id="1856"/>
    <lineage>
        <taxon>Bacteria</taxon>
        <taxon>Bacillati</taxon>
        <taxon>Actinomycetota</taxon>
        <taxon>Actinomycetes</taxon>
        <taxon>Frankiales</taxon>
        <taxon>Frankiaceae</taxon>
        <taxon>Frankia</taxon>
    </lineage>
</organism>
<feature type="region of interest" description="Disordered" evidence="8">
    <location>
        <begin position="1"/>
        <end position="23"/>
    </location>
</feature>
<comment type="caution">
    <text evidence="12">The sequence shown here is derived from an EMBL/GenBank/DDBJ whole genome shotgun (WGS) entry which is preliminary data.</text>
</comment>
<evidence type="ECO:0000259" key="10">
    <source>
        <dbReference type="Pfam" id="PF13231"/>
    </source>
</evidence>
<keyword evidence="6 9" id="KW-1133">Transmembrane helix</keyword>
<dbReference type="PATRIC" id="fig|1502723.3.peg.289"/>
<keyword evidence="7 9" id="KW-0472">Membrane</keyword>
<evidence type="ECO:0000256" key="1">
    <source>
        <dbReference type="ARBA" id="ARBA00004651"/>
    </source>
</evidence>
<feature type="domain" description="Glycosyltransferase RgtA/B/C/D-like" evidence="10">
    <location>
        <begin position="120"/>
        <end position="249"/>
    </location>
</feature>
<dbReference type="InterPro" id="IPR050297">
    <property type="entry name" value="LipidA_mod_glycosyltrf_83"/>
</dbReference>
<evidence type="ECO:0000256" key="2">
    <source>
        <dbReference type="ARBA" id="ARBA00022475"/>
    </source>
</evidence>
<dbReference type="EMBL" id="JYFN01000002">
    <property type="protein sequence ID" value="KJE25128.1"/>
    <property type="molecule type" value="Genomic_DNA"/>
</dbReference>
<evidence type="ECO:0000313" key="12">
    <source>
        <dbReference type="EMBL" id="KJE25128.1"/>
    </source>
</evidence>
<evidence type="ECO:0000256" key="7">
    <source>
        <dbReference type="ARBA" id="ARBA00023136"/>
    </source>
</evidence>
<feature type="transmembrane region" description="Helical" evidence="9">
    <location>
        <begin position="108"/>
        <end position="134"/>
    </location>
</feature>
<dbReference type="Proteomes" id="UP000032545">
    <property type="component" value="Unassembled WGS sequence"/>
</dbReference>
<reference evidence="13" key="1">
    <citation type="submission" date="2015-02" db="EMBL/GenBank/DDBJ databases">
        <title>Draft Genome of Frankia sp. CpI1-S.</title>
        <authorList>
            <person name="Oshone R.T."/>
            <person name="Ngom M."/>
            <person name="Ghodhbane-Gtari F."/>
            <person name="Gtari M."/>
            <person name="Morris K."/>
            <person name="Thomas K."/>
            <person name="Sen A."/>
            <person name="Tisa L.S."/>
        </authorList>
    </citation>
    <scope>NUCLEOTIDE SEQUENCE [LARGE SCALE GENOMIC DNA]</scope>
    <source>
        <strain evidence="13">CpI1-S</strain>
    </source>
</reference>
<feature type="transmembrane region" description="Helical" evidence="9">
    <location>
        <begin position="316"/>
        <end position="334"/>
    </location>
</feature>
<dbReference type="GO" id="GO:0009103">
    <property type="term" value="P:lipopolysaccharide biosynthetic process"/>
    <property type="evidence" value="ECO:0007669"/>
    <property type="project" value="UniProtKB-ARBA"/>
</dbReference>
<evidence type="ECO:0000256" key="6">
    <source>
        <dbReference type="ARBA" id="ARBA00022989"/>
    </source>
</evidence>
<gene>
    <name evidence="12" type="ORF">FF36_00261</name>
</gene>
<keyword evidence="2" id="KW-1003">Cell membrane</keyword>
<dbReference type="Pfam" id="PF13231">
    <property type="entry name" value="PMT_2"/>
    <property type="match status" value="1"/>
</dbReference>